<evidence type="ECO:0000313" key="1">
    <source>
        <dbReference type="EMBL" id="CCQ43630.1"/>
    </source>
</evidence>
<sequence length="47" mass="5513">MNAQTMAPRCLCLTHRCPWASQTGRRSPSHRAWRWSRTLVERVTCDV</sequence>
<dbReference type="ChiTaRS" id="PRDM11">
    <property type="organism name" value="human"/>
</dbReference>
<organism evidence="1">
    <name type="scientific">Homo sapiens</name>
    <name type="common">Human</name>
    <dbReference type="NCBI Taxonomy" id="9606"/>
    <lineage>
        <taxon>Eukaryota</taxon>
        <taxon>Metazoa</taxon>
        <taxon>Chordata</taxon>
        <taxon>Craniata</taxon>
        <taxon>Vertebrata</taxon>
        <taxon>Euteleostomi</taxon>
        <taxon>Mammalia</taxon>
        <taxon>Eutheria</taxon>
        <taxon>Euarchontoglires</taxon>
        <taxon>Primates</taxon>
        <taxon>Haplorrhini</taxon>
        <taxon>Catarrhini</taxon>
        <taxon>Hominidae</taxon>
        <taxon>Homo</taxon>
    </lineage>
</organism>
<protein>
    <submittedName>
        <fullName evidence="1">Alternative protein PRDM11</fullName>
    </submittedName>
</protein>
<dbReference type="EMBL" id="HF584133">
    <property type="protein sequence ID" value="CCQ43630.1"/>
    <property type="molecule type" value="Genomic_DNA"/>
</dbReference>
<proteinExistence type="predicted"/>
<name>L8E8J9_HUMAN</name>
<gene>
    <name evidence="1" type="primary">PRDM11</name>
</gene>
<dbReference type="AlphaFoldDB" id="L8E8J9"/>
<accession>L8E8J9</accession>
<reference evidence="1" key="1">
    <citation type="journal article" date="2013" name="PLoS ONE">
        <title>Direct detection of alternative open reading frames translation products in human significantly expands the proteome.</title>
        <authorList>
            <person name="Vanderperre B."/>
            <person name="Lucier J.-F."/>
            <person name="Motard J."/>
            <person name="Tremblay G."/>
            <person name="Vanderperre S."/>
            <person name="Wisztorski M."/>
            <person name="Salzet M."/>
            <person name="Boisvert F.-M."/>
            <person name="Roucou X."/>
        </authorList>
    </citation>
    <scope>NUCLEOTIDE SEQUENCE</scope>
</reference>
<dbReference type="OrthoDB" id="9930943at2759"/>